<protein>
    <recommendedName>
        <fullName evidence="3">XkdX family protein</fullName>
    </recommendedName>
</protein>
<organism evidence="1 2">
    <name type="scientific">Faecalicatena acetigenes</name>
    <dbReference type="NCBI Taxonomy" id="2981790"/>
    <lineage>
        <taxon>Bacteria</taxon>
        <taxon>Bacillati</taxon>
        <taxon>Bacillota</taxon>
        <taxon>Clostridia</taxon>
        <taxon>Lachnospirales</taxon>
        <taxon>Lachnospiraceae</taxon>
        <taxon>Faecalicatena</taxon>
    </lineage>
</organism>
<evidence type="ECO:0008006" key="3">
    <source>
        <dbReference type="Google" id="ProtNLM"/>
    </source>
</evidence>
<reference evidence="1 2" key="1">
    <citation type="journal article" date="2021" name="ISME Commun">
        <title>Automated analysis of genomic sequences facilitates high-throughput and comprehensive description of bacteria.</title>
        <authorList>
            <person name="Hitch T.C.A."/>
        </authorList>
    </citation>
    <scope>NUCLEOTIDE SEQUENCE [LARGE SCALE GENOMIC DNA]</scope>
    <source>
        <strain evidence="1 2">H2_18</strain>
    </source>
</reference>
<keyword evidence="2" id="KW-1185">Reference proteome</keyword>
<gene>
    <name evidence="1" type="ORF">OCV51_07200</name>
</gene>
<dbReference type="Proteomes" id="UP001652394">
    <property type="component" value="Unassembled WGS sequence"/>
</dbReference>
<dbReference type="RefSeq" id="WP_162858208.1">
    <property type="nucleotide sequence ID" value="NZ_JAOQJX010000008.1"/>
</dbReference>
<evidence type="ECO:0000313" key="2">
    <source>
        <dbReference type="Proteomes" id="UP001652394"/>
    </source>
</evidence>
<dbReference type="EMBL" id="JAOQJX010000008">
    <property type="protein sequence ID" value="MCU6747440.1"/>
    <property type="molecule type" value="Genomic_DNA"/>
</dbReference>
<accession>A0ABT2TB08</accession>
<proteinExistence type="predicted"/>
<sequence length="45" mass="5611">MRATDPEIWELYDKVCDWEYVRYKEAYEQINGHFVSLEENEQVRQ</sequence>
<name>A0ABT2TB08_9FIRM</name>
<evidence type="ECO:0000313" key="1">
    <source>
        <dbReference type="EMBL" id="MCU6747440.1"/>
    </source>
</evidence>
<comment type="caution">
    <text evidence="1">The sequence shown here is derived from an EMBL/GenBank/DDBJ whole genome shotgun (WGS) entry which is preliminary data.</text>
</comment>